<gene>
    <name evidence="2" type="ORF">KUF71_010625</name>
</gene>
<feature type="region of interest" description="Disordered" evidence="1">
    <location>
        <begin position="157"/>
        <end position="217"/>
    </location>
</feature>
<dbReference type="Proteomes" id="UP001219518">
    <property type="component" value="Unassembled WGS sequence"/>
</dbReference>
<sequence>MDAMDQVGKALGAFGDTVHQAISDSINAGAEAAGAEGQRATGAGAGAGADQVGAKVGQVLASIGDTLHQVVSGGGGGQGLEVDGQRSGVAVGAGAQAAAEPGPDAPLGHILSSIGDKLRTAANGGEDGERALGQVGQQVGRVLATVGDTIRDVIRERQEGAEDDDGGEARLVSEPAAPVDKAPCMNSTMMAMGMGMGPPPGARRRGRGQRAAALRQS</sequence>
<evidence type="ECO:0000313" key="3">
    <source>
        <dbReference type="Proteomes" id="UP001219518"/>
    </source>
</evidence>
<dbReference type="EMBL" id="JAHWGI010001033">
    <property type="protein sequence ID" value="KAK3921410.1"/>
    <property type="molecule type" value="Genomic_DNA"/>
</dbReference>
<evidence type="ECO:0000256" key="1">
    <source>
        <dbReference type="SAM" id="MobiDB-lite"/>
    </source>
</evidence>
<comment type="caution">
    <text evidence="2">The sequence shown here is derived from an EMBL/GenBank/DDBJ whole genome shotgun (WGS) entry which is preliminary data.</text>
</comment>
<accession>A0AAE1LJ72</accession>
<keyword evidence="3" id="KW-1185">Reference proteome</keyword>
<evidence type="ECO:0000313" key="2">
    <source>
        <dbReference type="EMBL" id="KAK3921410.1"/>
    </source>
</evidence>
<keyword evidence="2" id="KW-0675">Receptor</keyword>
<proteinExistence type="predicted"/>
<organism evidence="2 3">
    <name type="scientific">Frankliniella fusca</name>
    <dbReference type="NCBI Taxonomy" id="407009"/>
    <lineage>
        <taxon>Eukaryota</taxon>
        <taxon>Metazoa</taxon>
        <taxon>Ecdysozoa</taxon>
        <taxon>Arthropoda</taxon>
        <taxon>Hexapoda</taxon>
        <taxon>Insecta</taxon>
        <taxon>Pterygota</taxon>
        <taxon>Neoptera</taxon>
        <taxon>Paraneoptera</taxon>
        <taxon>Thysanoptera</taxon>
        <taxon>Terebrantia</taxon>
        <taxon>Thripoidea</taxon>
        <taxon>Thripidae</taxon>
        <taxon>Frankliniella</taxon>
    </lineage>
</organism>
<dbReference type="AlphaFoldDB" id="A0AAE1LJ72"/>
<reference evidence="2" key="2">
    <citation type="journal article" date="2023" name="BMC Genomics">
        <title>Pest status, molecular evolution, and epigenetic factors derived from the genome assembly of Frankliniella fusca, a thysanopteran phytovirus vector.</title>
        <authorList>
            <person name="Catto M.A."/>
            <person name="Labadie P.E."/>
            <person name="Jacobson A.L."/>
            <person name="Kennedy G.G."/>
            <person name="Srinivasan R."/>
            <person name="Hunt B.G."/>
        </authorList>
    </citation>
    <scope>NUCLEOTIDE SEQUENCE</scope>
    <source>
        <strain evidence="2">PL_HMW_Pooled</strain>
    </source>
</reference>
<reference evidence="2" key="1">
    <citation type="submission" date="2021-07" db="EMBL/GenBank/DDBJ databases">
        <authorList>
            <person name="Catto M.A."/>
            <person name="Jacobson A."/>
            <person name="Kennedy G."/>
            <person name="Labadie P."/>
            <person name="Hunt B.G."/>
            <person name="Srinivasan R."/>
        </authorList>
    </citation>
    <scope>NUCLEOTIDE SEQUENCE</scope>
    <source>
        <strain evidence="2">PL_HMW_Pooled</strain>
        <tissue evidence="2">Head</tissue>
    </source>
</reference>
<protein>
    <submittedName>
        <fullName evidence="2">Glutamate receptor ionotropic, NMDA 3A</fullName>
    </submittedName>
</protein>
<name>A0AAE1LJ72_9NEOP</name>